<proteinExistence type="predicted"/>
<gene>
    <name evidence="1" type="ORF">ONZ43_g7084</name>
</gene>
<evidence type="ECO:0000313" key="1">
    <source>
        <dbReference type="EMBL" id="KAJ8106377.1"/>
    </source>
</evidence>
<organism evidence="1 2">
    <name type="scientific">Nemania bipapillata</name>
    <dbReference type="NCBI Taxonomy" id="110536"/>
    <lineage>
        <taxon>Eukaryota</taxon>
        <taxon>Fungi</taxon>
        <taxon>Dikarya</taxon>
        <taxon>Ascomycota</taxon>
        <taxon>Pezizomycotina</taxon>
        <taxon>Sordariomycetes</taxon>
        <taxon>Xylariomycetidae</taxon>
        <taxon>Xylariales</taxon>
        <taxon>Xylariaceae</taxon>
        <taxon>Nemania</taxon>
    </lineage>
</organism>
<accession>A0ACC2HTH1</accession>
<reference evidence="1" key="1">
    <citation type="submission" date="2022-11" db="EMBL/GenBank/DDBJ databases">
        <title>Genome Sequence of Nemania bipapillata.</title>
        <authorList>
            <person name="Buettner E."/>
        </authorList>
    </citation>
    <scope>NUCLEOTIDE SEQUENCE</scope>
    <source>
        <strain evidence="1">CP14</strain>
    </source>
</reference>
<evidence type="ECO:0000313" key="2">
    <source>
        <dbReference type="Proteomes" id="UP001153334"/>
    </source>
</evidence>
<protein>
    <submittedName>
        <fullName evidence="1">Uncharacterized protein</fullName>
    </submittedName>
</protein>
<dbReference type="Proteomes" id="UP001153334">
    <property type="component" value="Unassembled WGS sequence"/>
</dbReference>
<dbReference type="EMBL" id="JAPESX010002860">
    <property type="protein sequence ID" value="KAJ8106377.1"/>
    <property type="molecule type" value="Genomic_DNA"/>
</dbReference>
<keyword evidence="2" id="KW-1185">Reference proteome</keyword>
<sequence length="120" mass="12881">MVTSLRGPRRLFLVTFLVTSLFLILALRHREFILGPSAPAELETFAPDSGETTPSGPLAPQGPEPEPEPETHEVEPQPDVELELVVASVKAENTSRRRLGGADGAEEQGPRGHGVPDVPN</sequence>
<name>A0ACC2HTH1_9PEZI</name>
<comment type="caution">
    <text evidence="1">The sequence shown here is derived from an EMBL/GenBank/DDBJ whole genome shotgun (WGS) entry which is preliminary data.</text>
</comment>